<dbReference type="EMBL" id="CM000883">
    <property type="protein sequence ID" value="PNT65474.1"/>
    <property type="molecule type" value="Genomic_DNA"/>
</dbReference>
<reference evidence="2 3" key="1">
    <citation type="journal article" date="2010" name="Nature">
        <title>Genome sequencing and analysis of the model grass Brachypodium distachyon.</title>
        <authorList>
            <consortium name="International Brachypodium Initiative"/>
        </authorList>
    </citation>
    <scope>NUCLEOTIDE SEQUENCE [LARGE SCALE GENOMIC DNA]</scope>
    <source>
        <strain evidence="2 3">Bd21</strain>
    </source>
</reference>
<dbReference type="EnsemblPlants" id="PNT65474">
    <property type="protein sequence ID" value="PNT65474"/>
    <property type="gene ID" value="BRADI_4g43044v3"/>
</dbReference>
<feature type="compositionally biased region" description="Polar residues" evidence="1">
    <location>
        <begin position="57"/>
        <end position="68"/>
    </location>
</feature>
<evidence type="ECO:0000313" key="4">
    <source>
        <dbReference type="Proteomes" id="UP000008810"/>
    </source>
</evidence>
<evidence type="ECO:0000256" key="1">
    <source>
        <dbReference type="SAM" id="MobiDB-lite"/>
    </source>
</evidence>
<reference evidence="2" key="2">
    <citation type="submission" date="2017-06" db="EMBL/GenBank/DDBJ databases">
        <title>WGS assembly of Brachypodium distachyon.</title>
        <authorList>
            <consortium name="The International Brachypodium Initiative"/>
            <person name="Lucas S."/>
            <person name="Harmon-Smith M."/>
            <person name="Lail K."/>
            <person name="Tice H."/>
            <person name="Grimwood J."/>
            <person name="Bruce D."/>
            <person name="Barry K."/>
            <person name="Shu S."/>
            <person name="Lindquist E."/>
            <person name="Wang M."/>
            <person name="Pitluck S."/>
            <person name="Vogel J.P."/>
            <person name="Garvin D.F."/>
            <person name="Mockler T.C."/>
            <person name="Schmutz J."/>
            <person name="Rokhsar D."/>
            <person name="Bevan M.W."/>
        </authorList>
    </citation>
    <scope>NUCLEOTIDE SEQUENCE</scope>
    <source>
        <strain evidence="2">Bd21</strain>
    </source>
</reference>
<dbReference type="InParanoid" id="A0A2K2CTX0"/>
<dbReference type="Gramene" id="PNT65474">
    <property type="protein sequence ID" value="PNT65474"/>
    <property type="gene ID" value="BRADI_4g43044v3"/>
</dbReference>
<reference evidence="3" key="3">
    <citation type="submission" date="2018-08" db="UniProtKB">
        <authorList>
            <consortium name="EnsemblPlants"/>
        </authorList>
    </citation>
    <scope>IDENTIFICATION</scope>
    <source>
        <strain evidence="3">cv. Bd21</strain>
    </source>
</reference>
<proteinExistence type="predicted"/>
<dbReference type="AlphaFoldDB" id="A0A2K2CTX0"/>
<dbReference type="PROSITE" id="PS51257">
    <property type="entry name" value="PROKAR_LIPOPROTEIN"/>
    <property type="match status" value="1"/>
</dbReference>
<organism evidence="2">
    <name type="scientific">Brachypodium distachyon</name>
    <name type="common">Purple false brome</name>
    <name type="synonym">Trachynia distachya</name>
    <dbReference type="NCBI Taxonomy" id="15368"/>
    <lineage>
        <taxon>Eukaryota</taxon>
        <taxon>Viridiplantae</taxon>
        <taxon>Streptophyta</taxon>
        <taxon>Embryophyta</taxon>
        <taxon>Tracheophyta</taxon>
        <taxon>Spermatophyta</taxon>
        <taxon>Magnoliopsida</taxon>
        <taxon>Liliopsida</taxon>
        <taxon>Poales</taxon>
        <taxon>Poaceae</taxon>
        <taxon>BOP clade</taxon>
        <taxon>Pooideae</taxon>
        <taxon>Stipodae</taxon>
        <taxon>Brachypodieae</taxon>
        <taxon>Brachypodium</taxon>
    </lineage>
</organism>
<protein>
    <submittedName>
        <fullName evidence="2 3">Uncharacterized protein</fullName>
    </submittedName>
</protein>
<evidence type="ECO:0000313" key="2">
    <source>
        <dbReference type="EMBL" id="PNT65474.1"/>
    </source>
</evidence>
<sequence length="327" mass="37120">MGLLTLRDGPTALYGFFLSGCERPKARIILWNLLAFPLTSSPRRSTPLRHRDDRSEPATTPSSDSSQEAVEHFHRQPCTTSLVPSSLSAVVDTQNRATLLATGFILLRNGDYEIEQSRLVCLKEELERQRILQPTKLSLLRAEDLLRKSSFGRGSLLELGTLAHCLLRQWPGIARSNMMRGINVSSLLRLDNMLWSQKHHTVILKETNLSDQEDIISPYHTIHDQFEKGVKISMGCEPSDLRYPACLQEYLGLLSADEWVDKRLITNHSVIKSPSERLHRNLRVNHLLRRQFVYHGRRRTEGTAARAVLEKLGVRGMTPGRVTSTQL</sequence>
<name>A0A2K2CTX0_BRADI</name>
<dbReference type="Proteomes" id="UP000008810">
    <property type="component" value="Chromosome 4"/>
</dbReference>
<accession>A0A2K2CTX0</accession>
<gene>
    <name evidence="2" type="ORF">BRADI_4g43044v3</name>
</gene>
<keyword evidence="4" id="KW-1185">Reference proteome</keyword>
<feature type="region of interest" description="Disordered" evidence="1">
    <location>
        <begin position="43"/>
        <end position="71"/>
    </location>
</feature>
<evidence type="ECO:0000313" key="3">
    <source>
        <dbReference type="EnsemblPlants" id="PNT65474"/>
    </source>
</evidence>
<dbReference type="OrthoDB" id="10652015at2759"/>